<dbReference type="Gene3D" id="2.170.270.10">
    <property type="entry name" value="SET domain"/>
    <property type="match status" value="1"/>
</dbReference>
<feature type="domain" description="SET" evidence="1">
    <location>
        <begin position="422"/>
        <end position="567"/>
    </location>
</feature>
<dbReference type="SMART" id="SM00317">
    <property type="entry name" value="SET"/>
    <property type="match status" value="1"/>
</dbReference>
<dbReference type="GO" id="GO:0008081">
    <property type="term" value="F:phosphoric diester hydrolase activity"/>
    <property type="evidence" value="ECO:0007669"/>
    <property type="project" value="InterPro"/>
</dbReference>
<evidence type="ECO:0000259" key="1">
    <source>
        <dbReference type="PROSITE" id="PS50280"/>
    </source>
</evidence>
<dbReference type="PROSITE" id="PS50280">
    <property type="entry name" value="SET"/>
    <property type="match status" value="1"/>
</dbReference>
<dbReference type="PROSITE" id="PS51704">
    <property type="entry name" value="GP_PDE"/>
    <property type="match status" value="1"/>
</dbReference>
<dbReference type="SUPFAM" id="SSF82199">
    <property type="entry name" value="SET domain"/>
    <property type="match status" value="1"/>
</dbReference>
<dbReference type="PANTHER" id="PTHR47332:SF6">
    <property type="entry name" value="SET DOMAIN-CONTAINING PROTEIN"/>
    <property type="match status" value="1"/>
</dbReference>
<dbReference type="AlphaFoldDB" id="A0AAN6VD88"/>
<reference evidence="3" key="2">
    <citation type="submission" date="2023-05" db="EMBL/GenBank/DDBJ databases">
        <authorList>
            <consortium name="Lawrence Berkeley National Laboratory"/>
            <person name="Steindorff A."/>
            <person name="Hensen N."/>
            <person name="Bonometti L."/>
            <person name="Westerberg I."/>
            <person name="Brannstrom I.O."/>
            <person name="Guillou S."/>
            <person name="Cros-Aarteil S."/>
            <person name="Calhoun S."/>
            <person name="Haridas S."/>
            <person name="Kuo A."/>
            <person name="Mondo S."/>
            <person name="Pangilinan J."/>
            <person name="Riley R."/>
            <person name="Labutti K."/>
            <person name="Andreopoulos B."/>
            <person name="Lipzen A."/>
            <person name="Chen C."/>
            <person name="Yanf M."/>
            <person name="Daum C."/>
            <person name="Ng V."/>
            <person name="Clum A."/>
            <person name="Ohm R."/>
            <person name="Martin F."/>
            <person name="Silar P."/>
            <person name="Natvig D."/>
            <person name="Lalanne C."/>
            <person name="Gautier V."/>
            <person name="Ament-Velasquez S.L."/>
            <person name="Kruys A."/>
            <person name="Hutchinson M.I."/>
            <person name="Powell A.J."/>
            <person name="Barry K."/>
            <person name="Miller A.N."/>
            <person name="Grigoriev I.V."/>
            <person name="Debuchy R."/>
            <person name="Gladieux P."/>
            <person name="Thoren M.H."/>
            <person name="Johannesson H."/>
        </authorList>
    </citation>
    <scope>NUCLEOTIDE SEQUENCE</scope>
    <source>
        <strain evidence="3">CBS 538.74</strain>
    </source>
</reference>
<evidence type="ECO:0000259" key="2">
    <source>
        <dbReference type="PROSITE" id="PS51704"/>
    </source>
</evidence>
<proteinExistence type="predicted"/>
<dbReference type="InterPro" id="IPR030395">
    <property type="entry name" value="GP_PDE_dom"/>
</dbReference>
<sequence length="709" mass="78810">MDEGPLKNKLASCSEKEMKRSDWSISHRGGGTLQFPEHTHGSIMAGTRMGAGIQECDVTFTKDKQLVCRHSQCDLHTTTNVVAIPELNAKCTVPFKPASGGSKATAKCCTSDFTLDEIKTLCAKMDASDAAATTPAEYLGGTPGYRTDLYAKTCNRVLKLREYIDLVDGLGLKFTAELKTPEVPMPFPAGSDYTQSKFAQQLIDEFKAAGIKPQRVWLQSFLFDDLLYWIKAEPSWAKQAVLLDESADAAVTMAQAVANLSNYAQAGVKIVAPPLPYLVTVEDGKIVPSEYALTAKKVGLKIITWSLERSGWLGDGSGGGYYYSSIANVTNNEGDVYNLLHVLAQDHANAISWTFPPKCISQTPKNENGSRIDCLFTSTEFRNGHGISLVTATITASNLVGVEAFADRPIPLAAQHRDSLGPGYEIRPIQGKGQGVVARRRIRRGEIIMVDIPAVLIGISFLADTKPHHRRRILKQAINQLPEETRHKVHALYRSSAQHEVDAILGPNANTIMVEDEVHVGLFTKAARINHSCRPNAYYRFSERRLTMEVVAFSTIEQDDEILMSYVPLETPTESRRNYLKEHWGFDCTCSLCRGSETDIGDSENWRKQIKSVKETILDAKSQGFFPDAITMVHDWAKLSEWDKTPPFMPEYHDLLADLYLLNGDMVNATRYARMAVDGWVRLGSVDDEHLEKARVFLGRVDQLNERRK</sequence>
<dbReference type="InterPro" id="IPR001214">
    <property type="entry name" value="SET_dom"/>
</dbReference>
<evidence type="ECO:0000313" key="4">
    <source>
        <dbReference type="Proteomes" id="UP001302745"/>
    </source>
</evidence>
<evidence type="ECO:0000313" key="3">
    <source>
        <dbReference type="EMBL" id="KAK4149185.1"/>
    </source>
</evidence>
<dbReference type="CDD" id="cd20071">
    <property type="entry name" value="SET_SMYD"/>
    <property type="match status" value="1"/>
</dbReference>
<name>A0AAN6VD88_9PEZI</name>
<dbReference type="Proteomes" id="UP001302745">
    <property type="component" value="Unassembled WGS sequence"/>
</dbReference>
<dbReference type="PANTHER" id="PTHR47332">
    <property type="entry name" value="SET DOMAIN-CONTAINING PROTEIN 5"/>
    <property type="match status" value="1"/>
</dbReference>
<dbReference type="InterPro" id="IPR011990">
    <property type="entry name" value="TPR-like_helical_dom_sf"/>
</dbReference>
<protein>
    <submittedName>
        <fullName evidence="3">SET domain-protein 5</fullName>
    </submittedName>
</protein>
<keyword evidence="4" id="KW-1185">Reference proteome</keyword>
<dbReference type="InterPro" id="IPR017946">
    <property type="entry name" value="PLC-like_Pdiesterase_TIM-brl"/>
</dbReference>
<dbReference type="Pfam" id="PF03009">
    <property type="entry name" value="GDPD"/>
    <property type="match status" value="1"/>
</dbReference>
<gene>
    <name evidence="3" type="ORF">C8A00DRAFT_47142</name>
</gene>
<dbReference type="Gene3D" id="3.20.20.190">
    <property type="entry name" value="Phosphatidylinositol (PI) phosphodiesterase"/>
    <property type="match status" value="1"/>
</dbReference>
<dbReference type="Gene3D" id="1.25.40.10">
    <property type="entry name" value="Tetratricopeptide repeat domain"/>
    <property type="match status" value="1"/>
</dbReference>
<dbReference type="SUPFAM" id="SSF51695">
    <property type="entry name" value="PLC-like phosphodiesterases"/>
    <property type="match status" value="1"/>
</dbReference>
<dbReference type="EMBL" id="MU857190">
    <property type="protein sequence ID" value="KAK4149185.1"/>
    <property type="molecule type" value="Genomic_DNA"/>
</dbReference>
<organism evidence="3 4">
    <name type="scientific">Chaetomidium leptoderma</name>
    <dbReference type="NCBI Taxonomy" id="669021"/>
    <lineage>
        <taxon>Eukaryota</taxon>
        <taxon>Fungi</taxon>
        <taxon>Dikarya</taxon>
        <taxon>Ascomycota</taxon>
        <taxon>Pezizomycotina</taxon>
        <taxon>Sordariomycetes</taxon>
        <taxon>Sordariomycetidae</taxon>
        <taxon>Sordariales</taxon>
        <taxon>Chaetomiaceae</taxon>
        <taxon>Chaetomidium</taxon>
    </lineage>
</organism>
<dbReference type="Pfam" id="PF00856">
    <property type="entry name" value="SET"/>
    <property type="match status" value="1"/>
</dbReference>
<reference evidence="3" key="1">
    <citation type="journal article" date="2023" name="Mol. Phylogenet. Evol.">
        <title>Genome-scale phylogeny and comparative genomics of the fungal order Sordariales.</title>
        <authorList>
            <person name="Hensen N."/>
            <person name="Bonometti L."/>
            <person name="Westerberg I."/>
            <person name="Brannstrom I.O."/>
            <person name="Guillou S."/>
            <person name="Cros-Aarteil S."/>
            <person name="Calhoun S."/>
            <person name="Haridas S."/>
            <person name="Kuo A."/>
            <person name="Mondo S."/>
            <person name="Pangilinan J."/>
            <person name="Riley R."/>
            <person name="LaButti K."/>
            <person name="Andreopoulos B."/>
            <person name="Lipzen A."/>
            <person name="Chen C."/>
            <person name="Yan M."/>
            <person name="Daum C."/>
            <person name="Ng V."/>
            <person name="Clum A."/>
            <person name="Steindorff A."/>
            <person name="Ohm R.A."/>
            <person name="Martin F."/>
            <person name="Silar P."/>
            <person name="Natvig D.O."/>
            <person name="Lalanne C."/>
            <person name="Gautier V."/>
            <person name="Ament-Velasquez S.L."/>
            <person name="Kruys A."/>
            <person name="Hutchinson M.I."/>
            <person name="Powell A.J."/>
            <person name="Barry K."/>
            <person name="Miller A.N."/>
            <person name="Grigoriev I.V."/>
            <person name="Debuchy R."/>
            <person name="Gladieux P."/>
            <person name="Hiltunen Thoren M."/>
            <person name="Johannesson H."/>
        </authorList>
    </citation>
    <scope>NUCLEOTIDE SEQUENCE</scope>
    <source>
        <strain evidence="3">CBS 538.74</strain>
    </source>
</reference>
<accession>A0AAN6VD88</accession>
<feature type="domain" description="GP-PDE" evidence="2">
    <location>
        <begin position="22"/>
        <end position="340"/>
    </location>
</feature>
<dbReference type="InterPro" id="IPR053185">
    <property type="entry name" value="SET_domain_protein"/>
</dbReference>
<dbReference type="InterPro" id="IPR046341">
    <property type="entry name" value="SET_dom_sf"/>
</dbReference>
<comment type="caution">
    <text evidence="3">The sequence shown here is derived from an EMBL/GenBank/DDBJ whole genome shotgun (WGS) entry which is preliminary data.</text>
</comment>
<dbReference type="GO" id="GO:0006629">
    <property type="term" value="P:lipid metabolic process"/>
    <property type="evidence" value="ECO:0007669"/>
    <property type="project" value="InterPro"/>
</dbReference>